<keyword evidence="2" id="KW-1185">Reference proteome</keyword>
<dbReference type="Proteomes" id="UP001549291">
    <property type="component" value="Unassembled WGS sequence"/>
</dbReference>
<comment type="caution">
    <text evidence="1">The sequence shown here is derived from an EMBL/GenBank/DDBJ whole genome shotgun (WGS) entry which is preliminary data.</text>
</comment>
<reference evidence="1 2" key="1">
    <citation type="submission" date="2024-06" db="EMBL/GenBank/DDBJ databases">
        <title>Genomic Encyclopedia of Type Strains, Phase V (KMG-V): Genome sequencing to study the core and pangenomes of soil and plant-associated prokaryotes.</title>
        <authorList>
            <person name="Whitman W."/>
        </authorList>
    </citation>
    <scope>NUCLEOTIDE SEQUENCE [LARGE SCALE GENOMIC DNA]</scope>
    <source>
        <strain evidence="1 2">USDA 160</strain>
    </source>
</reference>
<dbReference type="RefSeq" id="WP_354270187.1">
    <property type="nucleotide sequence ID" value="NZ_JBEPTQ010000002.1"/>
</dbReference>
<evidence type="ECO:0008006" key="3">
    <source>
        <dbReference type="Google" id="ProtNLM"/>
    </source>
</evidence>
<organism evidence="1 2">
    <name type="scientific">Bradyrhizobium japonicum</name>
    <dbReference type="NCBI Taxonomy" id="375"/>
    <lineage>
        <taxon>Bacteria</taxon>
        <taxon>Pseudomonadati</taxon>
        <taxon>Pseudomonadota</taxon>
        <taxon>Alphaproteobacteria</taxon>
        <taxon>Hyphomicrobiales</taxon>
        <taxon>Nitrobacteraceae</taxon>
        <taxon>Bradyrhizobium</taxon>
    </lineage>
</organism>
<protein>
    <recommendedName>
        <fullName evidence="3">DUF2399 domain-containing protein</fullName>
    </recommendedName>
</protein>
<sequence length="292" mass="33458">MIYKAGHIKRVRATKAQVADRRAALYEIVAGMKPMTVRQVFYQATVHGVVEKSEAGYNKVQTDLVQMRRDGELPYGWLADSTRWRRRPDTYGSVQEALDETARLYRKSLWRDAACCVEIWLEKDALAGVVDRVTYSYDVPLMVARGYASLSFLHSSAEEIKATGLPAYIYHLGDYDPSGVDAGRKIEQTLRELAPESEIHFERIAVTPKQISAWDLPTRPTKTSDTRSKNFGDISVELDAIPPDRLRWLVRNAIERHLPEREFEILKIAEQSERELLKSLVRDISDRPRPVR</sequence>
<gene>
    <name evidence="1" type="ORF">ABIF63_005778</name>
</gene>
<evidence type="ECO:0000313" key="1">
    <source>
        <dbReference type="EMBL" id="MET4721672.1"/>
    </source>
</evidence>
<proteinExistence type="predicted"/>
<dbReference type="EMBL" id="JBEPTQ010000002">
    <property type="protein sequence ID" value="MET4721672.1"/>
    <property type="molecule type" value="Genomic_DNA"/>
</dbReference>
<evidence type="ECO:0000313" key="2">
    <source>
        <dbReference type="Proteomes" id="UP001549291"/>
    </source>
</evidence>
<accession>A0ABV2RXQ6</accession>
<name>A0ABV2RXQ6_BRAJP</name>